<evidence type="ECO:0000256" key="6">
    <source>
        <dbReference type="RuleBase" id="RU000414"/>
    </source>
</evidence>
<protein>
    <recommendedName>
        <fullName evidence="2 6">Superoxide dismutase</fullName>
        <ecNumber evidence="2 6">1.15.1.1</ecNumber>
    </recommendedName>
</protein>
<reference evidence="9 10" key="1">
    <citation type="submission" date="2016-10" db="EMBL/GenBank/DDBJ databases">
        <authorList>
            <person name="de Groot N.N."/>
        </authorList>
    </citation>
    <scope>NUCLEOTIDE SEQUENCE [LARGE SCALE GENOMIC DNA]</scope>
    <source>
        <strain evidence="9 10">AA1</strain>
    </source>
</reference>
<dbReference type="InterPro" id="IPR019833">
    <property type="entry name" value="Mn/Fe_SOD_BS"/>
</dbReference>
<evidence type="ECO:0000256" key="1">
    <source>
        <dbReference type="ARBA" id="ARBA00008714"/>
    </source>
</evidence>
<feature type="domain" description="Manganese/iron superoxide dismutase C-terminal" evidence="8">
    <location>
        <begin position="132"/>
        <end position="233"/>
    </location>
</feature>
<keyword evidence="4 6" id="KW-0560">Oxidoreductase</keyword>
<comment type="function">
    <text evidence="6">Destroys radicals which are normally produced within the cells and which are toxic to biological systems.</text>
</comment>
<dbReference type="PANTHER" id="PTHR42769">
    <property type="entry name" value="SUPEROXIDE DISMUTASE"/>
    <property type="match status" value="1"/>
</dbReference>
<feature type="binding site" evidence="5">
    <location>
        <position position="117"/>
    </location>
    <ligand>
        <name>Mn(2+)</name>
        <dbReference type="ChEBI" id="CHEBI:29035"/>
    </ligand>
</feature>
<dbReference type="GO" id="GO:0004784">
    <property type="term" value="F:superoxide dismutase activity"/>
    <property type="evidence" value="ECO:0007669"/>
    <property type="project" value="UniProtKB-EC"/>
</dbReference>
<comment type="catalytic activity">
    <reaction evidence="6">
        <text>2 superoxide + 2 H(+) = H2O2 + O2</text>
        <dbReference type="Rhea" id="RHEA:20696"/>
        <dbReference type="ChEBI" id="CHEBI:15378"/>
        <dbReference type="ChEBI" id="CHEBI:15379"/>
        <dbReference type="ChEBI" id="CHEBI:16240"/>
        <dbReference type="ChEBI" id="CHEBI:18421"/>
        <dbReference type="EC" id="1.15.1.1"/>
    </reaction>
</comment>
<evidence type="ECO:0000256" key="3">
    <source>
        <dbReference type="ARBA" id="ARBA00022723"/>
    </source>
</evidence>
<dbReference type="SUPFAM" id="SSF54719">
    <property type="entry name" value="Fe,Mn superoxide dismutase (SOD), C-terminal domain"/>
    <property type="match status" value="1"/>
</dbReference>
<dbReference type="Pfam" id="PF02777">
    <property type="entry name" value="Sod_Fe_C"/>
    <property type="match status" value="1"/>
</dbReference>
<dbReference type="PANTHER" id="PTHR42769:SF3">
    <property type="entry name" value="SUPEROXIDE DISMUTASE [FE] 2, CHLOROPLASTIC"/>
    <property type="match status" value="1"/>
</dbReference>
<dbReference type="Proteomes" id="UP000198870">
    <property type="component" value="Unassembled WGS sequence"/>
</dbReference>
<dbReference type="InterPro" id="IPR036324">
    <property type="entry name" value="Mn/Fe_SOD_N_sf"/>
</dbReference>
<dbReference type="PIRSF" id="PIRSF000349">
    <property type="entry name" value="SODismutase"/>
    <property type="match status" value="1"/>
</dbReference>
<dbReference type="EMBL" id="FMUX01000001">
    <property type="protein sequence ID" value="SCX81130.1"/>
    <property type="molecule type" value="Genomic_DNA"/>
</dbReference>
<comment type="similarity">
    <text evidence="1 6">Belongs to the iron/manganese superoxide dismutase family.</text>
</comment>
<feature type="binding site" evidence="5">
    <location>
        <position position="203"/>
    </location>
    <ligand>
        <name>Mn(2+)</name>
        <dbReference type="ChEBI" id="CHEBI:29035"/>
    </ligand>
</feature>
<sequence length="239" mass="26952">MPMHLPSCHWIIPRRVCVALIFATLLALFAACSPEPKGPTLTLPPLPWPSDALEPVISQQTIELHHGKHHAGYVAKANQLIDDSRFKGKSVEEILSATREKKKYKDLFNNTAQAWNHAFFWECLTPEGTARPTGALAQAINTEFGGWKAFRDEFIEASLSHFGSGWVWLVRDKETLRILTTANADTPVARGLTPLFTIDLWEHAYYLDVQNRRKAYVEGVFDGLAHWKAVEKRYGTGEL</sequence>
<accession>A0A1G5ATL0</accession>
<dbReference type="PRINTS" id="PR01703">
    <property type="entry name" value="MNSODISMTASE"/>
</dbReference>
<evidence type="ECO:0000256" key="5">
    <source>
        <dbReference type="PIRSR" id="PIRSR000349-1"/>
    </source>
</evidence>
<evidence type="ECO:0000313" key="10">
    <source>
        <dbReference type="Proteomes" id="UP000198870"/>
    </source>
</evidence>
<name>A0A1G5ATL0_9BACT</name>
<dbReference type="GO" id="GO:0046872">
    <property type="term" value="F:metal ion binding"/>
    <property type="evidence" value="ECO:0007669"/>
    <property type="project" value="UniProtKB-KW"/>
</dbReference>
<evidence type="ECO:0000259" key="8">
    <source>
        <dbReference type="Pfam" id="PF02777"/>
    </source>
</evidence>
<dbReference type="Gene3D" id="1.10.287.990">
    <property type="entry name" value="Fe,Mn superoxide dismutase (SOD) domain"/>
    <property type="match status" value="1"/>
</dbReference>
<dbReference type="InterPro" id="IPR001189">
    <property type="entry name" value="Mn/Fe_SOD"/>
</dbReference>
<feature type="binding site" evidence="5">
    <location>
        <position position="199"/>
    </location>
    <ligand>
        <name>Mn(2+)</name>
        <dbReference type="ChEBI" id="CHEBI:29035"/>
    </ligand>
</feature>
<dbReference type="STRING" id="419481.SAMN05216233_101439"/>
<dbReference type="Pfam" id="PF00081">
    <property type="entry name" value="Sod_Fe_N"/>
    <property type="match status" value="1"/>
</dbReference>
<organism evidence="9 10">
    <name type="scientific">Desulfoluna spongiiphila</name>
    <dbReference type="NCBI Taxonomy" id="419481"/>
    <lineage>
        <taxon>Bacteria</taxon>
        <taxon>Pseudomonadati</taxon>
        <taxon>Thermodesulfobacteriota</taxon>
        <taxon>Desulfobacteria</taxon>
        <taxon>Desulfobacterales</taxon>
        <taxon>Desulfolunaceae</taxon>
        <taxon>Desulfoluna</taxon>
    </lineage>
</organism>
<gene>
    <name evidence="9" type="ORF">SAMN05216233_101439</name>
</gene>
<dbReference type="InterPro" id="IPR019831">
    <property type="entry name" value="Mn/Fe_SOD_N"/>
</dbReference>
<dbReference type="EC" id="1.15.1.1" evidence="2 6"/>
<evidence type="ECO:0000313" key="9">
    <source>
        <dbReference type="EMBL" id="SCX81130.1"/>
    </source>
</evidence>
<dbReference type="SUPFAM" id="SSF46609">
    <property type="entry name" value="Fe,Mn superoxide dismutase (SOD), N-terminal domain"/>
    <property type="match status" value="1"/>
</dbReference>
<proteinExistence type="inferred from homology"/>
<evidence type="ECO:0000256" key="4">
    <source>
        <dbReference type="ARBA" id="ARBA00023002"/>
    </source>
</evidence>
<dbReference type="PROSITE" id="PS00088">
    <property type="entry name" value="SOD_MN"/>
    <property type="match status" value="1"/>
</dbReference>
<dbReference type="AlphaFoldDB" id="A0A1G5ATL0"/>
<keyword evidence="3 5" id="KW-0479">Metal-binding</keyword>
<dbReference type="InterPro" id="IPR019832">
    <property type="entry name" value="Mn/Fe_SOD_C"/>
</dbReference>
<keyword evidence="10" id="KW-1185">Reference proteome</keyword>
<dbReference type="Gene3D" id="3.55.40.20">
    <property type="entry name" value="Iron/manganese superoxide dismutase, C-terminal domain"/>
    <property type="match status" value="1"/>
</dbReference>
<feature type="binding site" evidence="5">
    <location>
        <position position="65"/>
    </location>
    <ligand>
        <name>Mn(2+)</name>
        <dbReference type="ChEBI" id="CHEBI:29035"/>
    </ligand>
</feature>
<dbReference type="InterPro" id="IPR036314">
    <property type="entry name" value="SOD_C_sf"/>
</dbReference>
<evidence type="ECO:0000259" key="7">
    <source>
        <dbReference type="Pfam" id="PF00081"/>
    </source>
</evidence>
<evidence type="ECO:0000256" key="2">
    <source>
        <dbReference type="ARBA" id="ARBA00012682"/>
    </source>
</evidence>
<feature type="domain" description="Manganese/iron superoxide dismutase N-terminal" evidence="7">
    <location>
        <begin position="42"/>
        <end position="124"/>
    </location>
</feature>